<evidence type="ECO:0000313" key="3">
    <source>
        <dbReference type="Proteomes" id="UP001175000"/>
    </source>
</evidence>
<organism evidence="2 3">
    <name type="scientific">Immersiella caudata</name>
    <dbReference type="NCBI Taxonomy" id="314043"/>
    <lineage>
        <taxon>Eukaryota</taxon>
        <taxon>Fungi</taxon>
        <taxon>Dikarya</taxon>
        <taxon>Ascomycota</taxon>
        <taxon>Pezizomycotina</taxon>
        <taxon>Sordariomycetes</taxon>
        <taxon>Sordariomycetidae</taxon>
        <taxon>Sordariales</taxon>
        <taxon>Lasiosphaeriaceae</taxon>
        <taxon>Immersiella</taxon>
    </lineage>
</organism>
<reference evidence="2" key="1">
    <citation type="submission" date="2023-06" db="EMBL/GenBank/DDBJ databases">
        <title>Genome-scale phylogeny and comparative genomics of the fungal order Sordariales.</title>
        <authorList>
            <consortium name="Lawrence Berkeley National Laboratory"/>
            <person name="Hensen N."/>
            <person name="Bonometti L."/>
            <person name="Westerberg I."/>
            <person name="Brannstrom I.O."/>
            <person name="Guillou S."/>
            <person name="Cros-Aarteil S."/>
            <person name="Calhoun S."/>
            <person name="Haridas S."/>
            <person name="Kuo A."/>
            <person name="Mondo S."/>
            <person name="Pangilinan J."/>
            <person name="Riley R."/>
            <person name="Labutti K."/>
            <person name="Andreopoulos B."/>
            <person name="Lipzen A."/>
            <person name="Chen C."/>
            <person name="Yanf M."/>
            <person name="Daum C."/>
            <person name="Ng V."/>
            <person name="Clum A."/>
            <person name="Steindorff A."/>
            <person name="Ohm R."/>
            <person name="Martin F."/>
            <person name="Silar P."/>
            <person name="Natvig D."/>
            <person name="Lalanne C."/>
            <person name="Gautier V."/>
            <person name="Ament-Velasquez S.L."/>
            <person name="Kruys A."/>
            <person name="Hutchinson M.I."/>
            <person name="Powell A.J."/>
            <person name="Barry K."/>
            <person name="Miller A.N."/>
            <person name="Grigoriev I.V."/>
            <person name="Debuchy R."/>
            <person name="Gladieux P."/>
            <person name="Thoren M.H."/>
            <person name="Johannesson H."/>
        </authorList>
    </citation>
    <scope>NUCLEOTIDE SEQUENCE</scope>
    <source>
        <strain evidence="2">CBS 606.72</strain>
    </source>
</reference>
<evidence type="ECO:0000256" key="1">
    <source>
        <dbReference type="SAM" id="MobiDB-lite"/>
    </source>
</evidence>
<dbReference type="AlphaFoldDB" id="A0AA39X5A7"/>
<keyword evidence="3" id="KW-1185">Reference proteome</keyword>
<sequence>MVKSTAALSSLKALFPPIHQPLPLTTSESRRLLNALTTTFRTRLDEEHGFTEPLPKLPAVTKLPSATDPAPFPSARGRPTDQHLGSILKNPLFKQHEPIKTPLSTMEPNEVFESAVAKGLMTIPRARGYLLTVRARALAREKSHDRWLLASASKAMARSGAGLRVVQWLRASGQERQLRFLSDQTFTPVLMSFMVAEGLEELAMEWFQRLWSGEGKELEARKILPNLFADFTMAKSLQMGQASAFETVCQAEQQVVKYRHTYHSLMPAWIRATRGTTRFQECPGNPASAASFEQFGDLEIQFKHDRKIVLPPDLDRAHLELYHPTKPSPELALEFLAREPIWEKGVTATNSQAVWEMFGEHLASFNHDLDGVAALLGVKDQSNKPGAVLGLR</sequence>
<proteinExistence type="predicted"/>
<dbReference type="EMBL" id="JAULSU010000002">
    <property type="protein sequence ID" value="KAK0627583.1"/>
    <property type="molecule type" value="Genomic_DNA"/>
</dbReference>
<accession>A0AA39X5A7</accession>
<name>A0AA39X5A7_9PEZI</name>
<evidence type="ECO:0000313" key="2">
    <source>
        <dbReference type="EMBL" id="KAK0627583.1"/>
    </source>
</evidence>
<gene>
    <name evidence="2" type="ORF">B0T14DRAFT_535342</name>
</gene>
<dbReference type="Proteomes" id="UP001175000">
    <property type="component" value="Unassembled WGS sequence"/>
</dbReference>
<comment type="caution">
    <text evidence="2">The sequence shown here is derived from an EMBL/GenBank/DDBJ whole genome shotgun (WGS) entry which is preliminary data.</text>
</comment>
<feature type="region of interest" description="Disordered" evidence="1">
    <location>
        <begin position="44"/>
        <end position="85"/>
    </location>
</feature>
<protein>
    <submittedName>
        <fullName evidence="2">Uncharacterized protein</fullName>
    </submittedName>
</protein>